<reference evidence="2 3" key="1">
    <citation type="submission" date="2015-11" db="EMBL/GenBank/DDBJ databases">
        <title>The genome of Debaryomyces fabryi.</title>
        <authorList>
            <person name="Tafer H."/>
            <person name="Lopandic K."/>
        </authorList>
    </citation>
    <scope>NUCLEOTIDE SEQUENCE [LARGE SCALE GENOMIC DNA]</scope>
    <source>
        <strain evidence="2 3">CBS 789</strain>
    </source>
</reference>
<evidence type="ECO:0000313" key="3">
    <source>
        <dbReference type="Proteomes" id="UP000054251"/>
    </source>
</evidence>
<proteinExistence type="predicted"/>
<dbReference type="PROSITE" id="PS51194">
    <property type="entry name" value="HELICASE_CTER"/>
    <property type="match status" value="1"/>
</dbReference>
<feature type="non-terminal residue" evidence="2">
    <location>
        <position position="420"/>
    </location>
</feature>
<dbReference type="CDD" id="cd18785">
    <property type="entry name" value="SF2_C"/>
    <property type="match status" value="1"/>
</dbReference>
<dbReference type="Proteomes" id="UP000054251">
    <property type="component" value="Unassembled WGS sequence"/>
</dbReference>
<sequence>MAEKLGEKLGWLVFHGNLPIEEKMRVYQEFATKEGSMVVATSAFSHGVDVARVGHVITVGGVDNIIDFQQVVGRMWRGEGSKIGRSYVLLDYGFRDSQITPARCVNLVLASSLYGSSDADCEALGCVKCSVCDPQKRVSAGAYVPGIEDREIVRAAEDQESSQEMVPYSMSAELREWMQSHEFNILRMHRLRPSSEFVGKALGCYSDTCFGTLINVGIIEGIEMCNGCFLSQEHAFGFDAEHVCSTSAMQCSLTPLLQGFLVKFLWQAEEPASQLQELAVTGRISGALRQSYINMVVDAKEGRDREFFHELVKGCWMRGNEVSILSEMVERVNEYIKKPAVSSEQLVYKPTGGSSIMNDLAFRTMVRDSWNRMRIVNEERAFGYCARCWLKGKHQERRECNRDVIVEILVHAYNEKVAMA</sequence>
<evidence type="ECO:0000313" key="2">
    <source>
        <dbReference type="EMBL" id="KRZ98262.1"/>
    </source>
</evidence>
<dbReference type="SUPFAM" id="SSF52540">
    <property type="entry name" value="P-loop containing nucleoside triphosphate hydrolases"/>
    <property type="match status" value="1"/>
</dbReference>
<dbReference type="InterPro" id="IPR027417">
    <property type="entry name" value="P-loop_NTPase"/>
</dbReference>
<dbReference type="SMART" id="SM00490">
    <property type="entry name" value="HELICc"/>
    <property type="match status" value="1"/>
</dbReference>
<keyword evidence="3" id="KW-1185">Reference proteome</keyword>
<dbReference type="EMBL" id="LMYN01000397">
    <property type="protein sequence ID" value="KRZ98262.1"/>
    <property type="molecule type" value="Genomic_DNA"/>
</dbReference>
<dbReference type="Gene3D" id="3.40.50.300">
    <property type="entry name" value="P-loop containing nucleotide triphosphate hydrolases"/>
    <property type="match status" value="1"/>
</dbReference>
<protein>
    <recommendedName>
        <fullName evidence="1">Helicase C-terminal domain-containing protein</fullName>
    </recommendedName>
</protein>
<gene>
    <name evidence="2" type="ORF">AC631_05978</name>
</gene>
<dbReference type="OrthoDB" id="10627712at2759"/>
<name>A0A0V1PPU7_9ASCO</name>
<evidence type="ECO:0000259" key="1">
    <source>
        <dbReference type="PROSITE" id="PS51194"/>
    </source>
</evidence>
<dbReference type="Pfam" id="PF00271">
    <property type="entry name" value="Helicase_C"/>
    <property type="match status" value="1"/>
</dbReference>
<dbReference type="GeneID" id="26842987"/>
<organism evidence="2 3">
    <name type="scientific">Debaryomyces fabryi</name>
    <dbReference type="NCBI Taxonomy" id="58627"/>
    <lineage>
        <taxon>Eukaryota</taxon>
        <taxon>Fungi</taxon>
        <taxon>Dikarya</taxon>
        <taxon>Ascomycota</taxon>
        <taxon>Saccharomycotina</taxon>
        <taxon>Pichiomycetes</taxon>
        <taxon>Debaryomycetaceae</taxon>
        <taxon>Debaryomyces</taxon>
    </lineage>
</organism>
<feature type="domain" description="Helicase C-terminal" evidence="1">
    <location>
        <begin position="1"/>
        <end position="125"/>
    </location>
</feature>
<accession>A0A0V1PPU7</accession>
<dbReference type="RefSeq" id="XP_015464365.1">
    <property type="nucleotide sequence ID" value="XM_015614807.1"/>
</dbReference>
<comment type="caution">
    <text evidence="2">The sequence shown here is derived from an EMBL/GenBank/DDBJ whole genome shotgun (WGS) entry which is preliminary data.</text>
</comment>
<dbReference type="InterPro" id="IPR001650">
    <property type="entry name" value="Helicase_C-like"/>
</dbReference>
<dbReference type="AlphaFoldDB" id="A0A0V1PPU7"/>